<dbReference type="Proteomes" id="UP001174934">
    <property type="component" value="Unassembled WGS sequence"/>
</dbReference>
<gene>
    <name evidence="3" type="ORF">B0T17DRAFT_615588</name>
</gene>
<name>A0AA39XA22_9PEZI</name>
<dbReference type="EMBL" id="JAULSR010000002">
    <property type="protein sequence ID" value="KAK0629861.1"/>
    <property type="molecule type" value="Genomic_DNA"/>
</dbReference>
<evidence type="ECO:0000313" key="4">
    <source>
        <dbReference type="Proteomes" id="UP001174934"/>
    </source>
</evidence>
<proteinExistence type="inferred from homology"/>
<dbReference type="PANTHER" id="PTHR28023">
    <property type="entry name" value="UPF0357 PROTEIN YCL012C"/>
    <property type="match status" value="1"/>
</dbReference>
<evidence type="ECO:0000313" key="3">
    <source>
        <dbReference type="EMBL" id="KAK0629861.1"/>
    </source>
</evidence>
<dbReference type="PANTHER" id="PTHR28023:SF1">
    <property type="entry name" value="UPF0357 PROTEIN YCL012C"/>
    <property type="match status" value="1"/>
</dbReference>
<sequence>MAYLLYTVTFLALILGTALYLLRARWLPALQQAVARLELESMWFPGRDYLYTHLPSTFAGDAEAGLSSSTFDLSGNVADEGDTRAGLDDAAKREILRIMKRRRVRFDEARRVYMEQRFQANGIGADGRPKDPKFVSFS</sequence>
<protein>
    <submittedName>
        <fullName evidence="3">Uncharacterized protein</fullName>
    </submittedName>
</protein>
<accession>A0AA39XA22</accession>
<organism evidence="3 4">
    <name type="scientific">Bombardia bombarda</name>
    <dbReference type="NCBI Taxonomy" id="252184"/>
    <lineage>
        <taxon>Eukaryota</taxon>
        <taxon>Fungi</taxon>
        <taxon>Dikarya</taxon>
        <taxon>Ascomycota</taxon>
        <taxon>Pezizomycotina</taxon>
        <taxon>Sordariomycetes</taxon>
        <taxon>Sordariomycetidae</taxon>
        <taxon>Sordariales</taxon>
        <taxon>Lasiosphaeriaceae</taxon>
        <taxon>Bombardia</taxon>
    </lineage>
</organism>
<dbReference type="AlphaFoldDB" id="A0AA39XA22"/>
<comment type="similarity">
    <text evidence="1">Belongs to the UPF0357 family.</text>
</comment>
<keyword evidence="4" id="KW-1185">Reference proteome</keyword>
<dbReference type="Pfam" id="PF09435">
    <property type="entry name" value="DUF2015"/>
    <property type="match status" value="1"/>
</dbReference>
<reference evidence="3" key="1">
    <citation type="submission" date="2023-06" db="EMBL/GenBank/DDBJ databases">
        <title>Genome-scale phylogeny and comparative genomics of the fungal order Sordariales.</title>
        <authorList>
            <consortium name="Lawrence Berkeley National Laboratory"/>
            <person name="Hensen N."/>
            <person name="Bonometti L."/>
            <person name="Westerberg I."/>
            <person name="Brannstrom I.O."/>
            <person name="Guillou S."/>
            <person name="Cros-Aarteil S."/>
            <person name="Calhoun S."/>
            <person name="Haridas S."/>
            <person name="Kuo A."/>
            <person name="Mondo S."/>
            <person name="Pangilinan J."/>
            <person name="Riley R."/>
            <person name="LaButti K."/>
            <person name="Andreopoulos B."/>
            <person name="Lipzen A."/>
            <person name="Chen C."/>
            <person name="Yanf M."/>
            <person name="Daum C."/>
            <person name="Ng V."/>
            <person name="Clum A."/>
            <person name="Steindorff A."/>
            <person name="Ohm R."/>
            <person name="Martin F."/>
            <person name="Silar P."/>
            <person name="Natvig D."/>
            <person name="Lalanne C."/>
            <person name="Gautier V."/>
            <person name="Ament-velasquez S.L."/>
            <person name="Kruys A."/>
            <person name="Hutchinson M.I."/>
            <person name="Powell A.J."/>
            <person name="Barry K."/>
            <person name="Miller A.N."/>
            <person name="Grigoriev I.V."/>
            <person name="Debuchy R."/>
            <person name="Gladieux P."/>
            <person name="Thoren M.H."/>
            <person name="Johannesson H."/>
        </authorList>
    </citation>
    <scope>NUCLEOTIDE SEQUENCE</scope>
    <source>
        <strain evidence="3">SMH3391-2</strain>
    </source>
</reference>
<keyword evidence="2" id="KW-0732">Signal</keyword>
<evidence type="ECO:0000256" key="2">
    <source>
        <dbReference type="ARBA" id="ARBA00022729"/>
    </source>
</evidence>
<evidence type="ECO:0000256" key="1">
    <source>
        <dbReference type="ARBA" id="ARBA00008325"/>
    </source>
</evidence>
<comment type="caution">
    <text evidence="3">The sequence shown here is derived from an EMBL/GenBank/DDBJ whole genome shotgun (WGS) entry which is preliminary data.</text>
</comment>
<dbReference type="InterPro" id="IPR018559">
    <property type="entry name" value="DUF2015"/>
</dbReference>